<proteinExistence type="predicted"/>
<keyword evidence="2" id="KW-1185">Reference proteome</keyword>
<protein>
    <recommendedName>
        <fullName evidence="3">ATP-binding protein</fullName>
    </recommendedName>
</protein>
<evidence type="ECO:0000313" key="1">
    <source>
        <dbReference type="EMBL" id="RIV21205.1"/>
    </source>
</evidence>
<gene>
    <name evidence="1" type="ORF">DYU11_17420</name>
</gene>
<evidence type="ECO:0000313" key="2">
    <source>
        <dbReference type="Proteomes" id="UP000283523"/>
    </source>
</evidence>
<dbReference type="AlphaFoldDB" id="A0A418M622"/>
<name>A0A418M622_9BACT</name>
<comment type="caution">
    <text evidence="1">The sequence shown here is derived from an EMBL/GenBank/DDBJ whole genome shotgun (WGS) entry which is preliminary data.</text>
</comment>
<sequence>MQKATRMEEIDAAVNKFEPVTPDHEFYVNFENLRGTFQERRVMRILNVTFRDGKYQFDYQANRYNKTLLYLAGMRGSGKTSELAKYCQLLDSPQCFFVVTCNVDTELDMNNIQYMDILIFQLEKLLQKAQEVDLSIDESILESMNIWFQERVKEINRNLKAEGSVELEVGNENPVSFSGLLGKLLGITAKLKAGLSGSYERAEAIRTNIKNRFSDFSVKFNTFIEQTNEQLRRENKGREILFIVDGLEKTMTAETRRAIILNESNRIRQIKANTIFTLPIELMKEEQLIRSSGEVVTFPFIKIEERDGSVVHNAIERFEEFVCKRVERSLFDSPETIHLAIRYSGGSPRQLLRIIEQATWELDNDATQITKEAVENAIEQMGNATARYIEPAEFELLKTIKSDLEAGNPIGFDSGIQSLLEKEIIFEYNDGTYKRVNPILERSKLYRYRVLGQA</sequence>
<dbReference type="InterPro" id="IPR027417">
    <property type="entry name" value="P-loop_NTPase"/>
</dbReference>
<evidence type="ECO:0008006" key="3">
    <source>
        <dbReference type="Google" id="ProtNLM"/>
    </source>
</evidence>
<dbReference type="Proteomes" id="UP000283523">
    <property type="component" value="Unassembled WGS sequence"/>
</dbReference>
<dbReference type="SUPFAM" id="SSF52540">
    <property type="entry name" value="P-loop containing nucleoside triphosphate hydrolases"/>
    <property type="match status" value="1"/>
</dbReference>
<dbReference type="RefSeq" id="WP_119668996.1">
    <property type="nucleotide sequence ID" value="NZ_QXED01000005.1"/>
</dbReference>
<reference evidence="1 2" key="1">
    <citation type="submission" date="2018-08" db="EMBL/GenBank/DDBJ databases">
        <title>Fibrisoma montanum sp. nov., isolated from Danxia mountain soil.</title>
        <authorList>
            <person name="Huang Y."/>
        </authorList>
    </citation>
    <scope>NUCLEOTIDE SEQUENCE [LARGE SCALE GENOMIC DNA]</scope>
    <source>
        <strain evidence="1 2">HYT19</strain>
    </source>
</reference>
<accession>A0A418M622</accession>
<dbReference type="OrthoDB" id="9795573at2"/>
<organism evidence="1 2">
    <name type="scientific">Fibrisoma montanum</name>
    <dbReference type="NCBI Taxonomy" id="2305895"/>
    <lineage>
        <taxon>Bacteria</taxon>
        <taxon>Pseudomonadati</taxon>
        <taxon>Bacteroidota</taxon>
        <taxon>Cytophagia</taxon>
        <taxon>Cytophagales</taxon>
        <taxon>Spirosomataceae</taxon>
        <taxon>Fibrisoma</taxon>
    </lineage>
</organism>
<dbReference type="EMBL" id="QXED01000005">
    <property type="protein sequence ID" value="RIV21205.1"/>
    <property type="molecule type" value="Genomic_DNA"/>
</dbReference>